<feature type="compositionally biased region" description="Pro residues" evidence="4">
    <location>
        <begin position="455"/>
        <end position="477"/>
    </location>
</feature>
<dbReference type="SMART" id="SM00504">
    <property type="entry name" value="Ubox"/>
    <property type="match status" value="1"/>
</dbReference>
<evidence type="ECO:0000313" key="7">
    <source>
        <dbReference type="Proteomes" id="UP000789595"/>
    </source>
</evidence>
<feature type="domain" description="U-box" evidence="5">
    <location>
        <begin position="486"/>
        <end position="560"/>
    </location>
</feature>
<dbReference type="InterPro" id="IPR001876">
    <property type="entry name" value="Znf_RanBP2"/>
</dbReference>
<sequence length="562" mass="60171">MPSAAQKQRRRKLKQKKETKKGRIRLWQDHQERVKAAVFSAFRGCPLYLHGRSPSERDLFAEQFIPLIADAVQEAAWDLPANAPLDEEAVKEYMMDVIDDDAAPFTGALQIEDIEKYAGFITLATAAYNSPQGTNTATAPAAPPAPVAETAEELRRRARNLRKKLFLTAGLQSRVDAGLDPNEQQVGKLARRGELENELAAVMEALEALPPLESGSDDEATVPDSAASVPADSGLGRRVAEAAAAAPPAPASTPSDVQQGDVGCWSAGGMLESLMNAPGGAAALARALQAREQNAYRAARDDIYDSDDEERDVARRLQGARGQERREREAVPTMEGSWVCTACTFENPDPSALVCDICNTGRPDAVALESRRIALRFMAEESSRAANVPRRDHPATESASAQSVAAQRRGRDRADRDLAATGLWPAATEPPPRTGLPLLDAGAWGQHLLANVVAAPPPAPPPAPAVAAPPPAPPPAPAASQAARPDPPDALVCPISMELMEDPVLAMDGHTYDRSSIEAWLKTGKKTSPKTNAPLPSTALYPNHAVKSMVQDYLETCKKHHC</sequence>
<evidence type="ECO:0000256" key="2">
    <source>
        <dbReference type="ARBA" id="ARBA00022771"/>
    </source>
</evidence>
<feature type="compositionally biased region" description="Basic residues" evidence="4">
    <location>
        <begin position="7"/>
        <end position="22"/>
    </location>
</feature>
<dbReference type="Proteomes" id="UP000789595">
    <property type="component" value="Unassembled WGS sequence"/>
</dbReference>
<dbReference type="GO" id="GO:0008270">
    <property type="term" value="F:zinc ion binding"/>
    <property type="evidence" value="ECO:0007669"/>
    <property type="project" value="UniProtKB-KW"/>
</dbReference>
<dbReference type="OrthoDB" id="10064100at2759"/>
<keyword evidence="3" id="KW-0862">Zinc</keyword>
<dbReference type="InterPro" id="IPR013083">
    <property type="entry name" value="Znf_RING/FYVE/PHD"/>
</dbReference>
<reference evidence="6" key="1">
    <citation type="submission" date="2021-11" db="EMBL/GenBank/DDBJ databases">
        <authorList>
            <consortium name="Genoscope - CEA"/>
            <person name="William W."/>
        </authorList>
    </citation>
    <scope>NUCLEOTIDE SEQUENCE</scope>
</reference>
<proteinExistence type="predicted"/>
<feature type="region of interest" description="Disordered" evidence="4">
    <location>
        <begin position="455"/>
        <end position="489"/>
    </location>
</feature>
<dbReference type="Gene3D" id="4.10.1060.10">
    <property type="entry name" value="Zinc finger, RanBP2-type"/>
    <property type="match status" value="1"/>
</dbReference>
<dbReference type="GO" id="GO:0016567">
    <property type="term" value="P:protein ubiquitination"/>
    <property type="evidence" value="ECO:0007669"/>
    <property type="project" value="InterPro"/>
</dbReference>
<dbReference type="PROSITE" id="PS51698">
    <property type="entry name" value="U_BOX"/>
    <property type="match status" value="1"/>
</dbReference>
<dbReference type="AlphaFoldDB" id="A0A8J2SBU2"/>
<keyword evidence="1" id="KW-0479">Metal-binding</keyword>
<dbReference type="Gene3D" id="3.30.40.10">
    <property type="entry name" value="Zinc/RING finger domain, C3HC4 (zinc finger)"/>
    <property type="match status" value="1"/>
</dbReference>
<evidence type="ECO:0000256" key="3">
    <source>
        <dbReference type="ARBA" id="ARBA00022833"/>
    </source>
</evidence>
<dbReference type="InterPro" id="IPR003613">
    <property type="entry name" value="Ubox_domain"/>
</dbReference>
<organism evidence="6 7">
    <name type="scientific">Pelagomonas calceolata</name>
    <dbReference type="NCBI Taxonomy" id="35677"/>
    <lineage>
        <taxon>Eukaryota</taxon>
        <taxon>Sar</taxon>
        <taxon>Stramenopiles</taxon>
        <taxon>Ochrophyta</taxon>
        <taxon>Pelagophyceae</taxon>
        <taxon>Pelagomonadales</taxon>
        <taxon>Pelagomonadaceae</taxon>
        <taxon>Pelagomonas</taxon>
    </lineage>
</organism>
<dbReference type="SUPFAM" id="SSF57850">
    <property type="entry name" value="RING/U-box"/>
    <property type="match status" value="1"/>
</dbReference>
<dbReference type="CDD" id="cd16655">
    <property type="entry name" value="RING-Ubox_WDSUB1-like"/>
    <property type="match status" value="1"/>
</dbReference>
<feature type="region of interest" description="Disordered" evidence="4">
    <location>
        <begin position="381"/>
        <end position="415"/>
    </location>
</feature>
<dbReference type="EMBL" id="CAKKNE010000002">
    <property type="protein sequence ID" value="CAH0367461.1"/>
    <property type="molecule type" value="Genomic_DNA"/>
</dbReference>
<comment type="caution">
    <text evidence="6">The sequence shown here is derived from an EMBL/GenBank/DDBJ whole genome shotgun (WGS) entry which is preliminary data.</text>
</comment>
<dbReference type="Pfam" id="PF04564">
    <property type="entry name" value="U-box"/>
    <property type="match status" value="1"/>
</dbReference>
<feature type="region of interest" description="Disordered" evidence="4">
    <location>
        <begin position="1"/>
        <end position="22"/>
    </location>
</feature>
<gene>
    <name evidence="6" type="ORF">PECAL_2P04830</name>
</gene>
<feature type="region of interest" description="Disordered" evidence="4">
    <location>
        <begin position="212"/>
        <end position="260"/>
    </location>
</feature>
<dbReference type="PANTHER" id="PTHR46573:SF1">
    <property type="entry name" value="WD REPEAT, SAM AND U-BOX DOMAIN-CONTAINING PROTEIN 1"/>
    <property type="match status" value="1"/>
</dbReference>
<keyword evidence="7" id="KW-1185">Reference proteome</keyword>
<feature type="compositionally biased region" description="Basic and acidic residues" evidence="4">
    <location>
        <begin position="381"/>
        <end position="395"/>
    </location>
</feature>
<evidence type="ECO:0000259" key="5">
    <source>
        <dbReference type="PROSITE" id="PS51698"/>
    </source>
</evidence>
<keyword evidence="2" id="KW-0863">Zinc-finger</keyword>
<evidence type="ECO:0000256" key="4">
    <source>
        <dbReference type="SAM" id="MobiDB-lite"/>
    </source>
</evidence>
<dbReference type="InterPro" id="IPR052085">
    <property type="entry name" value="WD-SAM-U-box"/>
</dbReference>
<dbReference type="GO" id="GO:0004842">
    <property type="term" value="F:ubiquitin-protein transferase activity"/>
    <property type="evidence" value="ECO:0007669"/>
    <property type="project" value="InterPro"/>
</dbReference>
<dbReference type="SMART" id="SM00547">
    <property type="entry name" value="ZnF_RBZ"/>
    <property type="match status" value="1"/>
</dbReference>
<protein>
    <recommendedName>
        <fullName evidence="5">U-box domain-containing protein</fullName>
    </recommendedName>
</protein>
<evidence type="ECO:0000313" key="6">
    <source>
        <dbReference type="EMBL" id="CAH0367461.1"/>
    </source>
</evidence>
<feature type="compositionally biased region" description="Low complexity" evidence="4">
    <location>
        <begin position="398"/>
        <end position="407"/>
    </location>
</feature>
<name>A0A8J2SBU2_9STRA</name>
<accession>A0A8J2SBU2</accession>
<evidence type="ECO:0000256" key="1">
    <source>
        <dbReference type="ARBA" id="ARBA00022723"/>
    </source>
</evidence>
<dbReference type="PANTHER" id="PTHR46573">
    <property type="entry name" value="WD REPEAT, SAM AND U-BOX DOMAIN-CONTAINING PROTEIN 1"/>
    <property type="match status" value="1"/>
</dbReference>